<protein>
    <submittedName>
        <fullName evidence="1">Uncharacterized protein</fullName>
    </submittedName>
</protein>
<dbReference type="Proteomes" id="UP001283361">
    <property type="component" value="Unassembled WGS sequence"/>
</dbReference>
<evidence type="ECO:0000313" key="2">
    <source>
        <dbReference type="Proteomes" id="UP001283361"/>
    </source>
</evidence>
<reference evidence="1" key="1">
    <citation type="journal article" date="2023" name="G3 (Bethesda)">
        <title>A reference genome for the long-term kleptoplast-retaining sea slug Elysia crispata morphotype clarki.</title>
        <authorList>
            <person name="Eastman K.E."/>
            <person name="Pendleton A.L."/>
            <person name="Shaikh M.A."/>
            <person name="Suttiyut T."/>
            <person name="Ogas R."/>
            <person name="Tomko P."/>
            <person name="Gavelis G."/>
            <person name="Widhalm J.R."/>
            <person name="Wisecaver J.H."/>
        </authorList>
    </citation>
    <scope>NUCLEOTIDE SEQUENCE</scope>
    <source>
        <strain evidence="1">ECLA1</strain>
    </source>
</reference>
<accession>A0AAE0ZJB3</accession>
<keyword evidence="2" id="KW-1185">Reference proteome</keyword>
<dbReference type="EMBL" id="JAWDGP010003917">
    <property type="protein sequence ID" value="KAK3769497.1"/>
    <property type="molecule type" value="Genomic_DNA"/>
</dbReference>
<evidence type="ECO:0000313" key="1">
    <source>
        <dbReference type="EMBL" id="KAK3769497.1"/>
    </source>
</evidence>
<gene>
    <name evidence="1" type="ORF">RRG08_027066</name>
</gene>
<comment type="caution">
    <text evidence="1">The sequence shown here is derived from an EMBL/GenBank/DDBJ whole genome shotgun (WGS) entry which is preliminary data.</text>
</comment>
<organism evidence="1 2">
    <name type="scientific">Elysia crispata</name>
    <name type="common">lettuce slug</name>
    <dbReference type="NCBI Taxonomy" id="231223"/>
    <lineage>
        <taxon>Eukaryota</taxon>
        <taxon>Metazoa</taxon>
        <taxon>Spiralia</taxon>
        <taxon>Lophotrochozoa</taxon>
        <taxon>Mollusca</taxon>
        <taxon>Gastropoda</taxon>
        <taxon>Heterobranchia</taxon>
        <taxon>Euthyneura</taxon>
        <taxon>Panpulmonata</taxon>
        <taxon>Sacoglossa</taxon>
        <taxon>Placobranchoidea</taxon>
        <taxon>Plakobranchidae</taxon>
        <taxon>Elysia</taxon>
    </lineage>
</organism>
<name>A0AAE0ZJB3_9GAST</name>
<dbReference type="AlphaFoldDB" id="A0AAE0ZJB3"/>
<proteinExistence type="predicted"/>
<sequence length="192" mass="21269">MEIVRWKEEPASPIIPMIIPVPWRYSTNPIFITAWHQASDGPKIPALLHPVLTLVFFRTPHPHPIPHVLKRSFLLLAPATTPHNNEATTGPWRAPLFTVYSVPALKPCRAPGSAVQTISMTLHAPHIYNSSLVPGRPGPDADSVRSRVPESIQSQSSNLLLYVHRGGKTPKRCSAFDTCNIYCHLSTHSSLK</sequence>